<reference evidence="8 9" key="1">
    <citation type="journal article" date="2015" name="Sci. Rep.">
        <title>Genome of the facultative scuticociliatosis pathogen Pseudocohnilembus persalinus provides insight into its virulence through horizontal gene transfer.</title>
        <authorList>
            <person name="Xiong J."/>
            <person name="Wang G."/>
            <person name="Cheng J."/>
            <person name="Tian M."/>
            <person name="Pan X."/>
            <person name="Warren A."/>
            <person name="Jiang C."/>
            <person name="Yuan D."/>
            <person name="Miao W."/>
        </authorList>
    </citation>
    <scope>NUCLEOTIDE SEQUENCE [LARGE SCALE GENOMIC DNA]</scope>
    <source>
        <strain evidence="8">36N120E</strain>
    </source>
</reference>
<dbReference type="EMBL" id="LDAU01000102">
    <property type="protein sequence ID" value="KRX06009.1"/>
    <property type="molecule type" value="Genomic_DNA"/>
</dbReference>
<dbReference type="InterPro" id="IPR000086">
    <property type="entry name" value="NUDIX_hydrolase_dom"/>
</dbReference>
<keyword evidence="4 8" id="KW-0378">Hydrolase</keyword>
<evidence type="ECO:0000256" key="2">
    <source>
        <dbReference type="ARBA" id="ARBA00001946"/>
    </source>
</evidence>
<comment type="cofactor">
    <cofactor evidence="2">
        <name>Mg(2+)</name>
        <dbReference type="ChEBI" id="CHEBI:18420"/>
    </cofactor>
</comment>
<keyword evidence="6" id="KW-0464">Manganese</keyword>
<dbReference type="PANTHER" id="PTHR12318:SF0">
    <property type="entry name" value="ACYL-COENZYME A DIPHOSPHATASE NUDT19"/>
    <property type="match status" value="1"/>
</dbReference>
<evidence type="ECO:0000259" key="7">
    <source>
        <dbReference type="PROSITE" id="PS51462"/>
    </source>
</evidence>
<sequence>MKKNLNLIPKKSASLIILKQNNRSVNKYFDYSILFIKRPKKVAFSDVYAFPGGVLDQKDTEFSKFNNDVDELKLCALRETFEETGLFFYQQSDQMLQDQNYLFHQILGIKQYFKSSNLQLNDFSQFLTLMDSDLNNDKTITEFIRLVTAPFLPARYDTQFYLAFLKNQGLQNQENQGVINWNNFYNSKQSDLKDAFDLQNISHCKKEVVDCAWLDPIECLMKFQNNQILLAPPQIMILNILCSFQNIKSIEKFINTNIEHPQDDLQKNPFNFPYLFAGLNTKNVNPQFQHDFPYTLVQPGDPLYPLEMILKQEKDSQLKLELEKKYTQLKISNENNSRIYLPEFKNFFYTQYIADVKQRGNTPFNYLKSSQNLGIIRDKYISYLK</sequence>
<dbReference type="Proteomes" id="UP000054937">
    <property type="component" value="Unassembled WGS sequence"/>
</dbReference>
<comment type="cofactor">
    <cofactor evidence="1">
        <name>Mn(2+)</name>
        <dbReference type="ChEBI" id="CHEBI:29035"/>
    </cofactor>
</comment>
<evidence type="ECO:0000256" key="6">
    <source>
        <dbReference type="ARBA" id="ARBA00023211"/>
    </source>
</evidence>
<evidence type="ECO:0000313" key="9">
    <source>
        <dbReference type="Proteomes" id="UP000054937"/>
    </source>
</evidence>
<keyword evidence="9" id="KW-1185">Reference proteome</keyword>
<dbReference type="InterPro" id="IPR015797">
    <property type="entry name" value="NUDIX_hydrolase-like_dom_sf"/>
</dbReference>
<feature type="domain" description="Nudix hydrolase" evidence="7">
    <location>
        <begin position="9"/>
        <end position="236"/>
    </location>
</feature>
<evidence type="ECO:0000256" key="3">
    <source>
        <dbReference type="ARBA" id="ARBA00022723"/>
    </source>
</evidence>
<dbReference type="OMA" id="ESISYEW"/>
<organism evidence="8 9">
    <name type="scientific">Pseudocohnilembus persalinus</name>
    <name type="common">Ciliate</name>
    <dbReference type="NCBI Taxonomy" id="266149"/>
    <lineage>
        <taxon>Eukaryota</taxon>
        <taxon>Sar</taxon>
        <taxon>Alveolata</taxon>
        <taxon>Ciliophora</taxon>
        <taxon>Intramacronucleata</taxon>
        <taxon>Oligohymenophorea</taxon>
        <taxon>Scuticociliatia</taxon>
        <taxon>Philasterida</taxon>
        <taxon>Pseudocohnilembidae</taxon>
        <taxon>Pseudocohnilembus</taxon>
    </lineage>
</organism>
<dbReference type="PROSITE" id="PS51462">
    <property type="entry name" value="NUDIX"/>
    <property type="match status" value="1"/>
</dbReference>
<dbReference type="GO" id="GO:0046872">
    <property type="term" value="F:metal ion binding"/>
    <property type="evidence" value="ECO:0007669"/>
    <property type="project" value="UniProtKB-KW"/>
</dbReference>
<protein>
    <submittedName>
        <fullName evidence="8">NUDIX hydrolase domain protein</fullName>
    </submittedName>
</protein>
<dbReference type="AlphaFoldDB" id="A0A0V0QUG3"/>
<dbReference type="GO" id="GO:0016818">
    <property type="term" value="F:hydrolase activity, acting on acid anhydrides, in phosphorus-containing anhydrides"/>
    <property type="evidence" value="ECO:0007669"/>
    <property type="project" value="InterPro"/>
</dbReference>
<keyword evidence="3" id="KW-0479">Metal-binding</keyword>
<comment type="caution">
    <text evidence="8">The sequence shown here is derived from an EMBL/GenBank/DDBJ whole genome shotgun (WGS) entry which is preliminary data.</text>
</comment>
<dbReference type="GO" id="GO:0005739">
    <property type="term" value="C:mitochondrion"/>
    <property type="evidence" value="ECO:0007669"/>
    <property type="project" value="TreeGrafter"/>
</dbReference>
<accession>A0A0V0QUG3</accession>
<evidence type="ECO:0000313" key="8">
    <source>
        <dbReference type="EMBL" id="KRX06009.1"/>
    </source>
</evidence>
<evidence type="ECO:0000256" key="5">
    <source>
        <dbReference type="ARBA" id="ARBA00022842"/>
    </source>
</evidence>
<gene>
    <name evidence="8" type="ORF">PPERSA_01087</name>
</gene>
<dbReference type="InParanoid" id="A0A0V0QUG3"/>
<proteinExistence type="predicted"/>
<dbReference type="PANTHER" id="PTHR12318">
    <property type="entry name" value="TESTOSTERONE-REGULATED PROTEIN RP2"/>
    <property type="match status" value="1"/>
</dbReference>
<evidence type="ECO:0000256" key="4">
    <source>
        <dbReference type="ARBA" id="ARBA00022801"/>
    </source>
</evidence>
<keyword evidence="5" id="KW-0460">Magnesium</keyword>
<dbReference type="Gene3D" id="3.90.79.10">
    <property type="entry name" value="Nucleoside Triphosphate Pyrophosphohydrolase"/>
    <property type="match status" value="1"/>
</dbReference>
<evidence type="ECO:0000256" key="1">
    <source>
        <dbReference type="ARBA" id="ARBA00001936"/>
    </source>
</evidence>
<dbReference type="OrthoDB" id="1695362at2759"/>
<dbReference type="SUPFAM" id="SSF55811">
    <property type="entry name" value="Nudix"/>
    <property type="match status" value="1"/>
</dbReference>
<name>A0A0V0QUG3_PSEPJ</name>
<dbReference type="InterPro" id="IPR039121">
    <property type="entry name" value="NUDT19"/>
</dbReference>